<sequence length="189" mass="20913">MPGAKRKAQEAAAGQGDILYLIQCSRKSCVEEYDEDLYTDCYGEDRDAAEDEVEQAVRRLDGTWLYNTPAPGNKQQTASSGSGTNSGTSSGGYKLFRDLEAANKHAAALFKELFANPPFDAAASDDEDEDEEEEEDEEADQTAFYGSRTADGRSTWQRARRYYFDPNWGDMQNVVNSMLTVEVVPATVC</sequence>
<dbReference type="Proteomes" id="UP000256970">
    <property type="component" value="Unassembled WGS sequence"/>
</dbReference>
<gene>
    <name evidence="2" type="ORF">BQ4739_LOCUS16148</name>
</gene>
<name>A0A383WF39_TETOB</name>
<dbReference type="EMBL" id="FNXT01001243">
    <property type="protein sequence ID" value="SZX75802.1"/>
    <property type="molecule type" value="Genomic_DNA"/>
</dbReference>
<evidence type="ECO:0000313" key="3">
    <source>
        <dbReference type="Proteomes" id="UP000256970"/>
    </source>
</evidence>
<organism evidence="2 3">
    <name type="scientific">Tetradesmus obliquus</name>
    <name type="common">Green alga</name>
    <name type="synonym">Acutodesmus obliquus</name>
    <dbReference type="NCBI Taxonomy" id="3088"/>
    <lineage>
        <taxon>Eukaryota</taxon>
        <taxon>Viridiplantae</taxon>
        <taxon>Chlorophyta</taxon>
        <taxon>core chlorophytes</taxon>
        <taxon>Chlorophyceae</taxon>
        <taxon>CS clade</taxon>
        <taxon>Sphaeropleales</taxon>
        <taxon>Scenedesmaceae</taxon>
        <taxon>Tetradesmus</taxon>
    </lineage>
</organism>
<keyword evidence="3" id="KW-1185">Reference proteome</keyword>
<feature type="region of interest" description="Disordered" evidence="1">
    <location>
        <begin position="119"/>
        <end position="150"/>
    </location>
</feature>
<dbReference type="AlphaFoldDB" id="A0A383WF39"/>
<reference evidence="2 3" key="1">
    <citation type="submission" date="2016-10" db="EMBL/GenBank/DDBJ databases">
        <authorList>
            <person name="Cai Z."/>
        </authorList>
    </citation>
    <scope>NUCLEOTIDE SEQUENCE [LARGE SCALE GENOMIC DNA]</scope>
</reference>
<accession>A0A383WF39</accession>
<feature type="compositionally biased region" description="Acidic residues" evidence="1">
    <location>
        <begin position="123"/>
        <end position="140"/>
    </location>
</feature>
<evidence type="ECO:0000313" key="2">
    <source>
        <dbReference type="EMBL" id="SZX75802.1"/>
    </source>
</evidence>
<feature type="compositionally biased region" description="Low complexity" evidence="1">
    <location>
        <begin position="79"/>
        <end position="92"/>
    </location>
</feature>
<proteinExistence type="predicted"/>
<feature type="region of interest" description="Disordered" evidence="1">
    <location>
        <begin position="62"/>
        <end position="92"/>
    </location>
</feature>
<evidence type="ECO:0000256" key="1">
    <source>
        <dbReference type="SAM" id="MobiDB-lite"/>
    </source>
</evidence>
<protein>
    <submittedName>
        <fullName evidence="2">Uncharacterized protein</fullName>
    </submittedName>
</protein>